<feature type="domain" description="EF-hand" evidence="7">
    <location>
        <begin position="231"/>
        <end position="266"/>
    </location>
</feature>
<keyword evidence="3" id="KW-0418">Kinase</keyword>
<dbReference type="Pfam" id="PF07714">
    <property type="entry name" value="PK_Tyr_Ser-Thr"/>
    <property type="match status" value="1"/>
</dbReference>
<proteinExistence type="predicted"/>
<gene>
    <name evidence="8" type="ORF">GTHE00462_LOCUS39553</name>
</gene>
<feature type="domain" description="EF-hand" evidence="7">
    <location>
        <begin position="65"/>
        <end position="100"/>
    </location>
</feature>
<dbReference type="PROSITE" id="PS00108">
    <property type="entry name" value="PROTEIN_KINASE_ST"/>
    <property type="match status" value="1"/>
</dbReference>
<dbReference type="InterPro" id="IPR051681">
    <property type="entry name" value="Ser/Thr_Kinases-Pseudokinases"/>
</dbReference>
<dbReference type="SUPFAM" id="SSF56112">
    <property type="entry name" value="Protein kinase-like (PK-like)"/>
    <property type="match status" value="1"/>
</dbReference>
<feature type="domain" description="EF-hand" evidence="7">
    <location>
        <begin position="271"/>
        <end position="306"/>
    </location>
</feature>
<dbReference type="Pfam" id="PF13499">
    <property type="entry name" value="EF-hand_7"/>
    <property type="match status" value="1"/>
</dbReference>
<evidence type="ECO:0000256" key="2">
    <source>
        <dbReference type="ARBA" id="ARBA00022741"/>
    </source>
</evidence>
<organism evidence="8">
    <name type="scientific">Guillardia theta</name>
    <name type="common">Cryptophyte</name>
    <name type="synonym">Cryptomonas phi</name>
    <dbReference type="NCBI Taxonomy" id="55529"/>
    <lineage>
        <taxon>Eukaryota</taxon>
        <taxon>Cryptophyceae</taxon>
        <taxon>Pyrenomonadales</taxon>
        <taxon>Geminigeraceae</taxon>
        <taxon>Guillardia</taxon>
    </lineage>
</organism>
<dbReference type="InterPro" id="IPR001245">
    <property type="entry name" value="Ser-Thr/Tyr_kinase_cat_dom"/>
</dbReference>
<keyword evidence="5" id="KW-0067">ATP-binding</keyword>
<evidence type="ECO:0000259" key="6">
    <source>
        <dbReference type="PROSITE" id="PS50011"/>
    </source>
</evidence>
<reference evidence="8" key="1">
    <citation type="submission" date="2021-01" db="EMBL/GenBank/DDBJ databases">
        <authorList>
            <person name="Corre E."/>
            <person name="Pelletier E."/>
            <person name="Niang G."/>
            <person name="Scheremetjew M."/>
            <person name="Finn R."/>
            <person name="Kale V."/>
            <person name="Holt S."/>
            <person name="Cochrane G."/>
            <person name="Meng A."/>
            <person name="Brown T."/>
            <person name="Cohen L."/>
        </authorList>
    </citation>
    <scope>NUCLEOTIDE SEQUENCE</scope>
    <source>
        <strain evidence="8">CCMP 2712</strain>
    </source>
</reference>
<evidence type="ECO:0000313" key="8">
    <source>
        <dbReference type="EMBL" id="CAE2341557.1"/>
    </source>
</evidence>
<dbReference type="PROSITE" id="PS50222">
    <property type="entry name" value="EF_HAND_2"/>
    <property type="match status" value="3"/>
</dbReference>
<dbReference type="CDD" id="cd00051">
    <property type="entry name" value="EFh"/>
    <property type="match status" value="1"/>
</dbReference>
<accession>A0A7S4PPB7</accession>
<evidence type="ECO:0000256" key="3">
    <source>
        <dbReference type="ARBA" id="ARBA00022777"/>
    </source>
</evidence>
<dbReference type="GO" id="GO:0005509">
    <property type="term" value="F:calcium ion binding"/>
    <property type="evidence" value="ECO:0007669"/>
    <property type="project" value="InterPro"/>
</dbReference>
<dbReference type="InterPro" id="IPR000719">
    <property type="entry name" value="Prot_kinase_dom"/>
</dbReference>
<dbReference type="InterPro" id="IPR011992">
    <property type="entry name" value="EF-hand-dom_pair"/>
</dbReference>
<dbReference type="InterPro" id="IPR018247">
    <property type="entry name" value="EF_Hand_1_Ca_BS"/>
</dbReference>
<dbReference type="SUPFAM" id="SSF47473">
    <property type="entry name" value="EF-hand"/>
    <property type="match status" value="1"/>
</dbReference>
<dbReference type="SMART" id="SM00220">
    <property type="entry name" value="S_TKc"/>
    <property type="match status" value="1"/>
</dbReference>
<keyword evidence="1" id="KW-0808">Transferase</keyword>
<sequence length="706" mass="80029">MQRYLQKGGAAGKVYVASPADSSLQSLLHESFKIMELRFANYDHDGVGTLMFRELQRELSLVGFTDMEKLEDAFQKIDFDGNGTLDFSEFICLLYYWVNVGDYSQFFRHTENAKIVHQAFNLMETSMIRYDADRNRRLSKKELDAFFTDQLPKTVPFYQKVFNESDLIQPPQGESEIKFPAFMYLIYEVLCEMPGSSISGKFRGISFKPAKATPGSAAVGENSEFWKELNSAFSVLEADFVRFDQDRNGFVDYTEITNAIPPTRPGYDRLDTLSRLQHAFHQVDLNQDQTLDFYEFCYLCFMMTQNGSYLDLVHQTEGAAKVKKAFINIHTCYRSFDADHNNRLTYDELEMFCNSQFGIVPPNLQSLFGEIAQKSASAGGQVALDLVRFMKLLYVLVCPTAQFAPTRYSPGKRTVNQQVISILKPPKSDRPPRFKVVVPSKFVKEKLLGQGGQGTVYKGKYEGFSVAAKTMLGNPDAHLLADTLREVDFFLKLDHPNCHFLLGAKTTLENGGIMLLTEICESGSLFDCYSTKRLRFDRCTAWRISKECALGFKVIHDMGFMHRDIKSLNVFMTKDMVAKVADFGMCTNNPTATDPMGTPQWMAPEVISNMLGIRCPYNKSCDIYSYGILVWETFVAMIPYASTGLNQSQIAMQVYRSNIRPPMISSLPASIKSLIAECWDKNPHHRPNFDTILQKLQAAAHECNAS</sequence>
<name>A0A7S4PPB7_GUITH</name>
<evidence type="ECO:0008006" key="9">
    <source>
        <dbReference type="Google" id="ProtNLM"/>
    </source>
</evidence>
<keyword evidence="4" id="KW-0106">Calcium</keyword>
<feature type="domain" description="Protein kinase" evidence="6">
    <location>
        <begin position="442"/>
        <end position="704"/>
    </location>
</feature>
<dbReference type="InterPro" id="IPR002048">
    <property type="entry name" value="EF_hand_dom"/>
</dbReference>
<dbReference type="AlphaFoldDB" id="A0A7S4PPB7"/>
<dbReference type="InterPro" id="IPR008271">
    <property type="entry name" value="Ser/Thr_kinase_AS"/>
</dbReference>
<evidence type="ECO:0000256" key="5">
    <source>
        <dbReference type="ARBA" id="ARBA00022840"/>
    </source>
</evidence>
<keyword evidence="2" id="KW-0547">Nucleotide-binding</keyword>
<evidence type="ECO:0000256" key="1">
    <source>
        <dbReference type="ARBA" id="ARBA00022679"/>
    </source>
</evidence>
<dbReference type="EMBL" id="HBKN01050724">
    <property type="protein sequence ID" value="CAE2341557.1"/>
    <property type="molecule type" value="Transcribed_RNA"/>
</dbReference>
<protein>
    <recommendedName>
        <fullName evidence="9">Calmodulin</fullName>
    </recommendedName>
</protein>
<dbReference type="Gene3D" id="1.10.238.10">
    <property type="entry name" value="EF-hand"/>
    <property type="match status" value="2"/>
</dbReference>
<evidence type="ECO:0000259" key="7">
    <source>
        <dbReference type="PROSITE" id="PS50222"/>
    </source>
</evidence>
<dbReference type="SMART" id="SM00054">
    <property type="entry name" value="EFh"/>
    <property type="match status" value="5"/>
</dbReference>
<dbReference type="PANTHER" id="PTHR44329:SF288">
    <property type="entry name" value="MITOGEN-ACTIVATED PROTEIN KINASE KINASE KINASE 20"/>
    <property type="match status" value="1"/>
</dbReference>
<dbReference type="GO" id="GO:0005524">
    <property type="term" value="F:ATP binding"/>
    <property type="evidence" value="ECO:0007669"/>
    <property type="project" value="UniProtKB-KW"/>
</dbReference>
<dbReference type="InterPro" id="IPR011009">
    <property type="entry name" value="Kinase-like_dom_sf"/>
</dbReference>
<dbReference type="PANTHER" id="PTHR44329">
    <property type="entry name" value="SERINE/THREONINE-PROTEIN KINASE TNNI3K-RELATED"/>
    <property type="match status" value="1"/>
</dbReference>
<evidence type="ECO:0000256" key="4">
    <source>
        <dbReference type="ARBA" id="ARBA00022837"/>
    </source>
</evidence>
<dbReference type="GO" id="GO:0004674">
    <property type="term" value="F:protein serine/threonine kinase activity"/>
    <property type="evidence" value="ECO:0007669"/>
    <property type="project" value="TreeGrafter"/>
</dbReference>
<dbReference type="Gene3D" id="1.10.510.10">
    <property type="entry name" value="Transferase(Phosphotransferase) domain 1"/>
    <property type="match status" value="1"/>
</dbReference>
<dbReference type="PROSITE" id="PS50011">
    <property type="entry name" value="PROTEIN_KINASE_DOM"/>
    <property type="match status" value="1"/>
</dbReference>
<dbReference type="PROSITE" id="PS00018">
    <property type="entry name" value="EF_HAND_1"/>
    <property type="match status" value="5"/>
</dbReference>